<feature type="site" description="Transition state stabilizer" evidence="9 12">
    <location>
        <position position="24"/>
    </location>
</feature>
<name>A0A7Y3W498_9PROT</name>
<comment type="subunit">
    <text evidence="5 9">Homododecamer.</text>
</comment>
<accession>A0A7Y3W498</accession>
<evidence type="ECO:0000256" key="10">
    <source>
        <dbReference type="PIRSR" id="PIRSR001399-1"/>
    </source>
</evidence>
<evidence type="ECO:0000256" key="8">
    <source>
        <dbReference type="ARBA" id="ARBA00023239"/>
    </source>
</evidence>
<keyword evidence="9" id="KW-0028">Amino-acid biosynthesis</keyword>
<dbReference type="InterPro" id="IPR001874">
    <property type="entry name" value="DHquinase_II"/>
</dbReference>
<keyword evidence="7 9" id="KW-0057">Aromatic amino acid biosynthesis</keyword>
<evidence type="ECO:0000313" key="14">
    <source>
        <dbReference type="Proteomes" id="UP000536835"/>
    </source>
</evidence>
<dbReference type="Proteomes" id="UP000536835">
    <property type="component" value="Unassembled WGS sequence"/>
</dbReference>
<dbReference type="Pfam" id="PF01220">
    <property type="entry name" value="DHquinase_II"/>
    <property type="match status" value="1"/>
</dbReference>
<dbReference type="Gene3D" id="3.40.50.9100">
    <property type="entry name" value="Dehydroquinase, class II"/>
    <property type="match status" value="1"/>
</dbReference>
<dbReference type="EMBL" id="JABFCX010000002">
    <property type="protein sequence ID" value="NNU15037.1"/>
    <property type="molecule type" value="Genomic_DNA"/>
</dbReference>
<dbReference type="InterPro" id="IPR036441">
    <property type="entry name" value="DHquinase_II_sf"/>
</dbReference>
<dbReference type="NCBIfam" id="NF003805">
    <property type="entry name" value="PRK05395.1-2"/>
    <property type="match status" value="1"/>
</dbReference>
<feature type="binding site" evidence="9 11">
    <location>
        <position position="79"/>
    </location>
    <ligand>
        <name>substrate</name>
    </ligand>
</feature>
<evidence type="ECO:0000256" key="9">
    <source>
        <dbReference type="HAMAP-Rule" id="MF_00169"/>
    </source>
</evidence>
<dbReference type="HAMAP" id="MF_00169">
    <property type="entry name" value="AroQ"/>
    <property type="match status" value="1"/>
</dbReference>
<dbReference type="NCBIfam" id="NF003807">
    <property type="entry name" value="PRK05395.1-4"/>
    <property type="match status" value="1"/>
</dbReference>
<keyword evidence="8 9" id="KW-0456">Lyase</keyword>
<evidence type="ECO:0000256" key="7">
    <source>
        <dbReference type="ARBA" id="ARBA00023141"/>
    </source>
</evidence>
<dbReference type="InterPro" id="IPR018509">
    <property type="entry name" value="DHquinase_II_CS"/>
</dbReference>
<dbReference type="SUPFAM" id="SSF52304">
    <property type="entry name" value="Type II 3-dehydroquinate dehydratase"/>
    <property type="match status" value="1"/>
</dbReference>
<dbReference type="NCBIfam" id="TIGR01088">
    <property type="entry name" value="aroQ"/>
    <property type="match status" value="1"/>
</dbReference>
<evidence type="ECO:0000256" key="1">
    <source>
        <dbReference type="ARBA" id="ARBA00001864"/>
    </source>
</evidence>
<dbReference type="GO" id="GO:0008652">
    <property type="term" value="P:amino acid biosynthetic process"/>
    <property type="evidence" value="ECO:0007669"/>
    <property type="project" value="UniProtKB-KW"/>
</dbReference>
<dbReference type="GO" id="GO:0009423">
    <property type="term" value="P:chorismate biosynthetic process"/>
    <property type="evidence" value="ECO:0007669"/>
    <property type="project" value="UniProtKB-UniRule"/>
</dbReference>
<proteinExistence type="inferred from homology"/>
<comment type="similarity">
    <text evidence="4 9">Belongs to the type-II 3-dehydroquinase family.</text>
</comment>
<dbReference type="PROSITE" id="PS01029">
    <property type="entry name" value="DEHYDROQUINASE_II"/>
    <property type="match status" value="1"/>
</dbReference>
<evidence type="ECO:0000256" key="2">
    <source>
        <dbReference type="ARBA" id="ARBA00003924"/>
    </source>
</evidence>
<dbReference type="PANTHER" id="PTHR21272:SF3">
    <property type="entry name" value="CATABOLIC 3-DEHYDROQUINASE"/>
    <property type="match status" value="1"/>
</dbReference>
<evidence type="ECO:0000256" key="4">
    <source>
        <dbReference type="ARBA" id="ARBA00011037"/>
    </source>
</evidence>
<evidence type="ECO:0000256" key="11">
    <source>
        <dbReference type="PIRSR" id="PIRSR001399-2"/>
    </source>
</evidence>
<feature type="active site" description="Proton donor" evidence="9 10">
    <location>
        <position position="105"/>
    </location>
</feature>
<evidence type="ECO:0000256" key="12">
    <source>
        <dbReference type="PIRSR" id="PIRSR001399-3"/>
    </source>
</evidence>
<feature type="active site" description="Proton acceptor" evidence="9 10">
    <location>
        <position position="29"/>
    </location>
</feature>
<dbReference type="PIRSF" id="PIRSF001399">
    <property type="entry name" value="DHquinase_II"/>
    <property type="match status" value="1"/>
</dbReference>
<dbReference type="PANTHER" id="PTHR21272">
    <property type="entry name" value="CATABOLIC 3-DEHYDROQUINASE"/>
    <property type="match status" value="1"/>
</dbReference>
<organism evidence="13 14">
    <name type="scientific">Parvularcula mediterranea</name>
    <dbReference type="NCBI Taxonomy" id="2732508"/>
    <lineage>
        <taxon>Bacteria</taxon>
        <taxon>Pseudomonadati</taxon>
        <taxon>Pseudomonadota</taxon>
        <taxon>Alphaproteobacteria</taxon>
        <taxon>Parvularculales</taxon>
        <taxon>Parvularculaceae</taxon>
        <taxon>Parvularcula</taxon>
    </lineage>
</organism>
<protein>
    <recommendedName>
        <fullName evidence="6 9">3-dehydroquinate dehydratase</fullName>
        <shortName evidence="9">3-dehydroquinase</shortName>
        <ecNumber evidence="6 9">4.2.1.10</ecNumber>
    </recommendedName>
    <alternativeName>
        <fullName evidence="9">Type II DHQase</fullName>
    </alternativeName>
</protein>
<sequence length="155" mass="16440">MSTASDQRTIAILNGPNLNLLGTRQPEIYGSESLDDIDRMCRKHAESLGFSTRFQQTNSEGELVSMVQDARACSAVLINAAGYTHTSVALLDALLTVEAPVIEVHLSSPHTRESFRHKSVIAPACNGVIAGFGSLSYRLGLDAAVALVDANGVNA</sequence>
<feature type="binding site" evidence="9 11">
    <location>
        <position position="116"/>
    </location>
    <ligand>
        <name>substrate</name>
    </ligand>
</feature>
<comment type="function">
    <text evidence="2 9">Catalyzes a trans-dehydration via an enolate intermediate.</text>
</comment>
<dbReference type="GO" id="GO:0019631">
    <property type="term" value="P:quinate catabolic process"/>
    <property type="evidence" value="ECO:0007669"/>
    <property type="project" value="TreeGrafter"/>
</dbReference>
<keyword evidence="14" id="KW-1185">Reference proteome</keyword>
<feature type="binding site" evidence="9 11">
    <location>
        <begin position="106"/>
        <end position="107"/>
    </location>
    <ligand>
        <name>substrate</name>
    </ligand>
</feature>
<dbReference type="UniPathway" id="UPA00053">
    <property type="reaction ID" value="UER00086"/>
</dbReference>
<dbReference type="CDD" id="cd00466">
    <property type="entry name" value="DHQase_II"/>
    <property type="match status" value="1"/>
</dbReference>
<reference evidence="13 14" key="1">
    <citation type="submission" date="2020-05" db="EMBL/GenBank/DDBJ databases">
        <title>Parvularcula mediterraneae sp. nov., isolated from polypropylene straw from shallow seawater of the seashore of Laganas in Zakynthos island, Greece.</title>
        <authorList>
            <person name="Szabo I."/>
            <person name="Al-Omari J."/>
            <person name="Rado J."/>
            <person name="Szerdahelyi G.S."/>
        </authorList>
    </citation>
    <scope>NUCLEOTIDE SEQUENCE [LARGE SCALE GENOMIC DNA]</scope>
    <source>
        <strain evidence="13 14">ZS-1/3</strain>
    </source>
</reference>
<feature type="binding site" evidence="9 11">
    <location>
        <position position="92"/>
    </location>
    <ligand>
        <name>substrate</name>
    </ligand>
</feature>
<gene>
    <name evidence="9 13" type="primary">aroQ</name>
    <name evidence="13" type="ORF">HK107_01700</name>
</gene>
<evidence type="ECO:0000313" key="13">
    <source>
        <dbReference type="EMBL" id="NNU15037.1"/>
    </source>
</evidence>
<comment type="caution">
    <text evidence="13">The sequence shown here is derived from an EMBL/GenBank/DDBJ whole genome shotgun (WGS) entry which is preliminary data.</text>
</comment>
<dbReference type="AlphaFoldDB" id="A0A7Y3W498"/>
<comment type="catalytic activity">
    <reaction evidence="1 9">
        <text>3-dehydroquinate = 3-dehydroshikimate + H2O</text>
        <dbReference type="Rhea" id="RHEA:21096"/>
        <dbReference type="ChEBI" id="CHEBI:15377"/>
        <dbReference type="ChEBI" id="CHEBI:16630"/>
        <dbReference type="ChEBI" id="CHEBI:32364"/>
        <dbReference type="EC" id="4.2.1.10"/>
    </reaction>
</comment>
<comment type="pathway">
    <text evidence="3 9">Metabolic intermediate biosynthesis; chorismate biosynthesis; chorismate from D-erythrose 4-phosphate and phosphoenolpyruvate: step 3/7.</text>
</comment>
<dbReference type="GO" id="GO:0003855">
    <property type="term" value="F:3-dehydroquinate dehydratase activity"/>
    <property type="evidence" value="ECO:0007669"/>
    <property type="project" value="UniProtKB-UniRule"/>
</dbReference>
<evidence type="ECO:0000256" key="5">
    <source>
        <dbReference type="ARBA" id="ARBA00011193"/>
    </source>
</evidence>
<evidence type="ECO:0000256" key="6">
    <source>
        <dbReference type="ARBA" id="ARBA00012060"/>
    </source>
</evidence>
<dbReference type="NCBIfam" id="NF003806">
    <property type="entry name" value="PRK05395.1-3"/>
    <property type="match status" value="1"/>
</dbReference>
<evidence type="ECO:0000256" key="3">
    <source>
        <dbReference type="ARBA" id="ARBA00004902"/>
    </source>
</evidence>
<feature type="binding site" evidence="9 11">
    <location>
        <position position="85"/>
    </location>
    <ligand>
        <name>substrate</name>
    </ligand>
</feature>
<dbReference type="GO" id="GO:0009073">
    <property type="term" value="P:aromatic amino acid family biosynthetic process"/>
    <property type="evidence" value="ECO:0007669"/>
    <property type="project" value="UniProtKB-KW"/>
</dbReference>
<dbReference type="EC" id="4.2.1.10" evidence="6 9"/>
<dbReference type="RefSeq" id="WP_173196187.1">
    <property type="nucleotide sequence ID" value="NZ_JABFCX010000002.1"/>
</dbReference>